<feature type="chain" id="PRO_5037504722" evidence="1">
    <location>
        <begin position="18"/>
        <end position="214"/>
    </location>
</feature>
<dbReference type="PANTHER" id="PTHR33748">
    <property type="entry name" value="PROTEIN CBG04600"/>
    <property type="match status" value="1"/>
</dbReference>
<evidence type="ECO:0000313" key="2">
    <source>
        <dbReference type="Proteomes" id="UP000887540"/>
    </source>
</evidence>
<dbReference type="WBParaSite" id="ACRNAN_Path_417.g1589.t1">
    <property type="protein sequence ID" value="ACRNAN_Path_417.g1589.t1"/>
    <property type="gene ID" value="ACRNAN_Path_417.g1589"/>
</dbReference>
<dbReference type="AlphaFoldDB" id="A0A914C7S9"/>
<keyword evidence="1" id="KW-0732">Signal</keyword>
<organism evidence="2 3">
    <name type="scientific">Acrobeloides nanus</name>
    <dbReference type="NCBI Taxonomy" id="290746"/>
    <lineage>
        <taxon>Eukaryota</taxon>
        <taxon>Metazoa</taxon>
        <taxon>Ecdysozoa</taxon>
        <taxon>Nematoda</taxon>
        <taxon>Chromadorea</taxon>
        <taxon>Rhabditida</taxon>
        <taxon>Tylenchina</taxon>
        <taxon>Cephalobomorpha</taxon>
        <taxon>Cephaloboidea</taxon>
        <taxon>Cephalobidae</taxon>
        <taxon>Acrobeloides</taxon>
    </lineage>
</organism>
<dbReference type="InterPro" id="IPR033438">
    <property type="entry name" value="MOLO1"/>
</dbReference>
<keyword evidence="2" id="KW-1185">Reference proteome</keyword>
<evidence type="ECO:0000313" key="3">
    <source>
        <dbReference type="WBParaSite" id="ACRNAN_Path_417.g1589.t1"/>
    </source>
</evidence>
<protein>
    <submittedName>
        <fullName evidence="3">Uncharacterized protein</fullName>
    </submittedName>
</protein>
<feature type="signal peptide" evidence="1">
    <location>
        <begin position="1"/>
        <end position="17"/>
    </location>
</feature>
<sequence length="214" mass="24404">MFILSYLLLFASPFVAPQAIWNETSYPNVLEEQTQECKINGTQAPYLTCDPDEILTQTQRFELNDALKDLKNVTTSNGTECSNQGYIGVVLLARKIVNGTTKEAQKMANYFRDNWDFGRCDKGIIILMVTFYQQFYMACQPNVPLSDSDVNEIFEHNKDTLFNGNYFEGLSNVIKESKNKLTHQTGGTMTNRIIHVVRIAHRINRMAIPLTTML</sequence>
<dbReference type="GO" id="GO:0005892">
    <property type="term" value="C:acetylcholine-gated channel complex"/>
    <property type="evidence" value="ECO:0007669"/>
    <property type="project" value="InterPro"/>
</dbReference>
<reference evidence="3" key="1">
    <citation type="submission" date="2022-11" db="UniProtKB">
        <authorList>
            <consortium name="WormBaseParasite"/>
        </authorList>
    </citation>
    <scope>IDENTIFICATION</scope>
</reference>
<accession>A0A914C7S9</accession>
<name>A0A914C7S9_9BILA</name>
<dbReference type="Proteomes" id="UP000887540">
    <property type="component" value="Unplaced"/>
</dbReference>
<dbReference type="PANTHER" id="PTHR33748:SF5">
    <property type="entry name" value="GROUND-LIKE DOMAIN-CONTAINING PROTEIN"/>
    <property type="match status" value="1"/>
</dbReference>
<proteinExistence type="predicted"/>
<evidence type="ECO:0000256" key="1">
    <source>
        <dbReference type="SAM" id="SignalP"/>
    </source>
</evidence>
<dbReference type="Gene3D" id="3.10.310.50">
    <property type="match status" value="1"/>
</dbReference>
<dbReference type="Pfam" id="PF17175">
    <property type="entry name" value="MOLO1"/>
    <property type="match status" value="1"/>
</dbReference>